<proteinExistence type="predicted"/>
<keyword evidence="1" id="KW-0677">Repeat</keyword>
<gene>
    <name evidence="3" type="ORF">METZ01_LOCUS371986</name>
</gene>
<dbReference type="InterPro" id="IPR002110">
    <property type="entry name" value="Ankyrin_rpt"/>
</dbReference>
<dbReference type="PRINTS" id="PR01415">
    <property type="entry name" value="ANKYRIN"/>
</dbReference>
<dbReference type="Gene3D" id="1.25.40.20">
    <property type="entry name" value="Ankyrin repeat-containing domain"/>
    <property type="match status" value="2"/>
</dbReference>
<dbReference type="Pfam" id="PF00023">
    <property type="entry name" value="Ank"/>
    <property type="match status" value="1"/>
</dbReference>
<dbReference type="SMART" id="SM00248">
    <property type="entry name" value="ANK"/>
    <property type="match status" value="4"/>
</dbReference>
<sequence>MRLAICLILLLQVTGNFGRLYAETDARLVNAVKNVDPMAVRALLEEGVDVNAGEADGTSPLHWAVHRDNIETAKLLIEAGALVMAVNRYGVQPLSLACVNGNPVIIDLLLTAGADANTTFAEGETALMTAARTGVVGAVEKLLAHGANVNATEPWRGQTALM</sequence>
<evidence type="ECO:0000256" key="2">
    <source>
        <dbReference type="ARBA" id="ARBA00023043"/>
    </source>
</evidence>
<organism evidence="3">
    <name type="scientific">marine metagenome</name>
    <dbReference type="NCBI Taxonomy" id="408172"/>
    <lineage>
        <taxon>unclassified sequences</taxon>
        <taxon>metagenomes</taxon>
        <taxon>ecological metagenomes</taxon>
    </lineage>
</organism>
<dbReference type="EMBL" id="UINC01135152">
    <property type="protein sequence ID" value="SVD19132.1"/>
    <property type="molecule type" value="Genomic_DNA"/>
</dbReference>
<dbReference type="PANTHER" id="PTHR24171">
    <property type="entry name" value="ANKYRIN REPEAT DOMAIN-CONTAINING PROTEIN 39-RELATED"/>
    <property type="match status" value="1"/>
</dbReference>
<dbReference type="AlphaFoldDB" id="A0A382TBG0"/>
<keyword evidence="2" id="KW-0040">ANK repeat</keyword>
<reference evidence="3" key="1">
    <citation type="submission" date="2018-05" db="EMBL/GenBank/DDBJ databases">
        <authorList>
            <person name="Lanie J.A."/>
            <person name="Ng W.-L."/>
            <person name="Kazmierczak K.M."/>
            <person name="Andrzejewski T.M."/>
            <person name="Davidsen T.M."/>
            <person name="Wayne K.J."/>
            <person name="Tettelin H."/>
            <person name="Glass J.I."/>
            <person name="Rusch D."/>
            <person name="Podicherti R."/>
            <person name="Tsui H.-C.T."/>
            <person name="Winkler M.E."/>
        </authorList>
    </citation>
    <scope>NUCLEOTIDE SEQUENCE</scope>
</reference>
<dbReference type="PROSITE" id="PS50088">
    <property type="entry name" value="ANK_REPEAT"/>
    <property type="match status" value="3"/>
</dbReference>
<dbReference type="PROSITE" id="PS50297">
    <property type="entry name" value="ANK_REP_REGION"/>
    <property type="match status" value="3"/>
</dbReference>
<accession>A0A382TBG0</accession>
<dbReference type="Pfam" id="PF12796">
    <property type="entry name" value="Ank_2"/>
    <property type="match status" value="1"/>
</dbReference>
<feature type="non-terminal residue" evidence="3">
    <location>
        <position position="162"/>
    </location>
</feature>
<name>A0A382TBG0_9ZZZZ</name>
<evidence type="ECO:0000313" key="3">
    <source>
        <dbReference type="EMBL" id="SVD19132.1"/>
    </source>
</evidence>
<evidence type="ECO:0000256" key="1">
    <source>
        <dbReference type="ARBA" id="ARBA00022737"/>
    </source>
</evidence>
<protein>
    <submittedName>
        <fullName evidence="3">Uncharacterized protein</fullName>
    </submittedName>
</protein>
<dbReference type="InterPro" id="IPR036770">
    <property type="entry name" value="Ankyrin_rpt-contain_sf"/>
</dbReference>
<dbReference type="SUPFAM" id="SSF48403">
    <property type="entry name" value="Ankyrin repeat"/>
    <property type="match status" value="1"/>
</dbReference>